<comment type="similarity">
    <text evidence="18">In the N-terminal section; belongs to the TRAFAC class myosin-kinesin ATPase superfamily. Myosin family.</text>
</comment>
<dbReference type="GO" id="GO:0031505">
    <property type="term" value="P:fungal-type cell wall organization"/>
    <property type="evidence" value="ECO:0007669"/>
    <property type="project" value="TreeGrafter"/>
</dbReference>
<comment type="similarity">
    <text evidence="17">In the C-terminal section; belongs to the chitin synthase family. Class V subfamily.</text>
</comment>
<evidence type="ECO:0000256" key="16">
    <source>
        <dbReference type="ARBA" id="ARBA00044500"/>
    </source>
</evidence>
<dbReference type="Gene3D" id="1.20.58.530">
    <property type="match status" value="1"/>
</dbReference>
<evidence type="ECO:0000256" key="11">
    <source>
        <dbReference type="ARBA" id="ARBA00023123"/>
    </source>
</evidence>
<dbReference type="InterPro" id="IPR001609">
    <property type="entry name" value="Myosin_head_motor_dom-like"/>
</dbReference>
<dbReference type="Pfam" id="PF03142">
    <property type="entry name" value="Chitin_synth_2"/>
    <property type="match status" value="1"/>
</dbReference>
<dbReference type="SUPFAM" id="SSF55856">
    <property type="entry name" value="Cytochrome b5-like heme/steroid binding domain"/>
    <property type="match status" value="1"/>
</dbReference>
<dbReference type="InterPro" id="IPR036037">
    <property type="entry name" value="MYSc_Myo17"/>
</dbReference>
<dbReference type="InterPro" id="IPR029044">
    <property type="entry name" value="Nucleotide-diphossugar_trans"/>
</dbReference>
<dbReference type="FunFam" id="3.40.850.10:FF:000055">
    <property type="entry name" value="Chitin synthase ChsE"/>
    <property type="match status" value="1"/>
</dbReference>
<feature type="domain" description="Cytochrome b5 heme-binding" evidence="23">
    <location>
        <begin position="896"/>
        <end position="955"/>
    </location>
</feature>
<evidence type="ECO:0000256" key="4">
    <source>
        <dbReference type="ARBA" id="ARBA00022475"/>
    </source>
</evidence>
<protein>
    <recommendedName>
        <fullName evidence="3">chitin synthase</fullName>
        <ecNumber evidence="3">2.4.1.16</ecNumber>
    </recommendedName>
</protein>
<dbReference type="Pfam" id="PF08766">
    <property type="entry name" value="DEK_C"/>
    <property type="match status" value="1"/>
</dbReference>
<dbReference type="SUPFAM" id="SSF52540">
    <property type="entry name" value="P-loop containing nucleoside triphosphate hydrolases"/>
    <property type="match status" value="1"/>
</dbReference>
<feature type="transmembrane region" description="Helical" evidence="22">
    <location>
        <begin position="873"/>
        <end position="892"/>
    </location>
</feature>
<feature type="transmembrane region" description="Helical" evidence="22">
    <location>
        <begin position="1545"/>
        <end position="1565"/>
    </location>
</feature>
<dbReference type="OrthoDB" id="370884at2759"/>
<evidence type="ECO:0000259" key="25">
    <source>
        <dbReference type="PROSITE" id="PS51998"/>
    </source>
</evidence>
<keyword evidence="7 22" id="KW-0812">Transmembrane</keyword>
<evidence type="ECO:0000256" key="10">
    <source>
        <dbReference type="ARBA" id="ARBA00022989"/>
    </source>
</evidence>
<comment type="caution">
    <text evidence="20">Lacks conserved residue(s) required for the propagation of feature annotation.</text>
</comment>
<keyword evidence="12 22" id="KW-0472">Membrane</keyword>
<dbReference type="GO" id="GO:0005524">
    <property type="term" value="F:ATP binding"/>
    <property type="evidence" value="ECO:0007669"/>
    <property type="project" value="UniProtKB-UniRule"/>
</dbReference>
<evidence type="ECO:0000256" key="21">
    <source>
        <dbReference type="SAM" id="MobiDB-lite"/>
    </source>
</evidence>
<feature type="region of interest" description="Disordered" evidence="21">
    <location>
        <begin position="589"/>
        <end position="644"/>
    </location>
</feature>
<dbReference type="GO" id="GO:0003774">
    <property type="term" value="F:cytoskeletal motor activity"/>
    <property type="evidence" value="ECO:0007669"/>
    <property type="project" value="UniProtKB-UniRule"/>
</dbReference>
<feature type="compositionally biased region" description="Low complexity" evidence="21">
    <location>
        <begin position="626"/>
        <end position="641"/>
    </location>
</feature>
<comment type="subcellular location">
    <subcellularLocation>
        <location evidence="2">Cell membrane</location>
        <topology evidence="2">Multi-pass membrane protein</topology>
    </subcellularLocation>
    <subcellularLocation>
        <location evidence="1">Cell septum</location>
    </subcellularLocation>
    <subcellularLocation>
        <location evidence="16">Cell tip</location>
    </subcellularLocation>
</comment>
<keyword evidence="15 20" id="KW-0009">Actin-binding</keyword>
<name>A0A9W9NTK9_9EURO</name>
<evidence type="ECO:0000256" key="1">
    <source>
        <dbReference type="ARBA" id="ARBA00004431"/>
    </source>
</evidence>
<dbReference type="GeneID" id="83203781"/>
<dbReference type="Gene3D" id="1.10.10.60">
    <property type="entry name" value="Homeodomain-like"/>
    <property type="match status" value="1"/>
</dbReference>
<feature type="transmembrane region" description="Helical" evidence="22">
    <location>
        <begin position="1147"/>
        <end position="1169"/>
    </location>
</feature>
<keyword evidence="14" id="KW-0325">Glycoprotein</keyword>
<feature type="transmembrane region" description="Helical" evidence="22">
    <location>
        <begin position="1571"/>
        <end position="1593"/>
    </location>
</feature>
<organism evidence="26 27">
    <name type="scientific">Penicillium chermesinum</name>
    <dbReference type="NCBI Taxonomy" id="63820"/>
    <lineage>
        <taxon>Eukaryota</taxon>
        <taxon>Fungi</taxon>
        <taxon>Dikarya</taxon>
        <taxon>Ascomycota</taxon>
        <taxon>Pezizomycotina</taxon>
        <taxon>Eurotiomycetes</taxon>
        <taxon>Eurotiomycetidae</taxon>
        <taxon>Eurotiales</taxon>
        <taxon>Aspergillaceae</taxon>
        <taxon>Penicillium</taxon>
    </lineage>
</organism>
<dbReference type="Gene3D" id="3.10.120.10">
    <property type="entry name" value="Cytochrome b5-like heme/steroid binding domain"/>
    <property type="match status" value="1"/>
</dbReference>
<feature type="transmembrane region" description="Helical" evidence="22">
    <location>
        <begin position="1600"/>
        <end position="1623"/>
    </location>
</feature>
<keyword evidence="6" id="KW-0808">Transferase</keyword>
<evidence type="ECO:0000256" key="14">
    <source>
        <dbReference type="ARBA" id="ARBA00023180"/>
    </source>
</evidence>
<feature type="binding site" evidence="20">
    <location>
        <begin position="96"/>
        <end position="103"/>
    </location>
    <ligand>
        <name>ATP</name>
        <dbReference type="ChEBI" id="CHEBI:30616"/>
    </ligand>
</feature>
<proteinExistence type="inferred from homology"/>
<dbReference type="SUPFAM" id="SSF109715">
    <property type="entry name" value="DEK C-terminal domain"/>
    <property type="match status" value="1"/>
</dbReference>
<evidence type="ECO:0000256" key="9">
    <source>
        <dbReference type="ARBA" id="ARBA00022840"/>
    </source>
</evidence>
<comment type="similarity">
    <text evidence="20">Belongs to the TRAFAC class myosin-kinesin ATPase superfamily. Myosin family.</text>
</comment>
<reference evidence="26" key="1">
    <citation type="submission" date="2022-11" db="EMBL/GenBank/DDBJ databases">
        <authorList>
            <person name="Petersen C."/>
        </authorList>
    </citation>
    <scope>NUCLEOTIDE SEQUENCE</scope>
    <source>
        <strain evidence="26">IBT 19713</strain>
    </source>
</reference>
<keyword evidence="4" id="KW-1003">Cell membrane</keyword>
<dbReference type="SMART" id="SM01117">
    <property type="entry name" value="Cyt-b5"/>
    <property type="match status" value="2"/>
</dbReference>
<dbReference type="PANTHER" id="PTHR22914:SF45">
    <property type="entry name" value="CHITIN SYNTHASE"/>
    <property type="match status" value="1"/>
</dbReference>
<evidence type="ECO:0000256" key="17">
    <source>
        <dbReference type="ARBA" id="ARBA00046327"/>
    </source>
</evidence>
<dbReference type="SMART" id="SM00242">
    <property type="entry name" value="MYSc"/>
    <property type="match status" value="1"/>
</dbReference>
<evidence type="ECO:0000256" key="2">
    <source>
        <dbReference type="ARBA" id="ARBA00004651"/>
    </source>
</evidence>
<keyword evidence="9 20" id="KW-0067">ATP-binding</keyword>
<dbReference type="Proteomes" id="UP001150941">
    <property type="component" value="Unassembled WGS sequence"/>
</dbReference>
<keyword evidence="27" id="KW-1185">Reference proteome</keyword>
<dbReference type="InterPro" id="IPR036961">
    <property type="entry name" value="Kinesin_motor_dom_sf"/>
</dbReference>
<dbReference type="Pfam" id="PF00063">
    <property type="entry name" value="Myosin_head"/>
    <property type="match status" value="1"/>
</dbReference>
<dbReference type="CDD" id="cd14879">
    <property type="entry name" value="MYSc_Myo17"/>
    <property type="match status" value="1"/>
</dbReference>
<keyword evidence="13 20" id="KW-0505">Motor protein</keyword>
<dbReference type="RefSeq" id="XP_058329368.1">
    <property type="nucleotide sequence ID" value="XM_058476478.1"/>
</dbReference>
<dbReference type="FunFam" id="3.10.120.10:FF:000019">
    <property type="entry name" value="Chitin synthase ChsE"/>
    <property type="match status" value="1"/>
</dbReference>
<dbReference type="PANTHER" id="PTHR22914">
    <property type="entry name" value="CHITIN SYNTHASE"/>
    <property type="match status" value="1"/>
</dbReference>
<feature type="domain" description="Myosin motor" evidence="24">
    <location>
        <begin position="1"/>
        <end position="706"/>
    </location>
</feature>
<sequence length="1805" mass="200774">MAGAPAHAQSSLPSLPAHLQSDTHLTAHLASRFHVGLPTARLSSHALIALNTYTSATKGPDGTKEGSAAGEAEDLARRAFTRLGSRAENQAVVFLGESGSGKTTLRSHLLSSFLSFSSTPLSSKLSYAAFVFDTLTTTKSVTTPTASKAGLFLELQYDGSSSVNPTLIGGKIIDYRLERSRISSVPTGERSFHALYYLLAGTSPAEKSHLGFDNPIHIQTAGGGSVSHKRWRYLGHPTQLKVGINDAEGFQHFKTALRKLEFSRGEIAEICQILASILHIGQLDFTSGQATTTGVEESGGYSHEGGEIVTIVKNKDVLANVAAFLGLSVESLENSLGYKTKTIGRERVTVMLDPSGARQNADAFARTIYSLLVTYVIETVNQKICAAEDSVANTVSIVDFPGFSQSAATGSTLDQLLSNAATESLYNYCLQSFFDRKADVLDREEITVSATSYFDNTDTVRGLLKQGNGLLSILDDQTRRGRSDAQFLESVRKRFEGKNPSISVGGGNTGGSYLAQSARTAFTVKHFAGEVDYSVNGLIEENGEVISGDLMNLMKSTRSDFVRELFGQEALQTIPHPREKTAIMQAQVSSKPLRQPSMARRKHMQQARQASDVFRGEHELAEENESSYAGSSRRSAATRKSGLMTGPAQGAAGQFLSGIEIINKCLSSSNVNPYFVICLKPNDRRIANQFDSKCVRMQVQTFGIAEISQRIRNADFSVFLPFAEFLGLAEIGNVVVGSDKEKSEVVLDERRWPGNEARVGTQSPGAFIYGDENKTGGYFGSREMDGRSDAGGSAHPGDMFHNLETRQQMLEKGNEKNLEEVDDLPVSGSRKRWMALVWMLTFFIPDFLIKFIGRMKRPEIRTAWREKLAINMIIWFACGVAIFMIVGFPGLICPTQHVYSVGELSSHNGKNGASSYIAISGVVFDLGDFMPSHQPDIVPQKALKNYAGTDASALFPMQVSALCQGTTGHVDPSVPLDYRSNLNATSTSSSSTNGMDPNSKYHDFRYWMGTGDDYQPDWYYEQMTYLRANYKKGYVGYTSQYIKTLADEKQKMIVSINGKVYDMTYYIAGPRLPRFPPGHNRSTSGIDTDYMSPELVTLFQQGTGKDVSNDWNRLDIDDGLRSRMQLCLDNLFFVGHVDTRNSAQCQFARYFILAISILICCIILFKFLAALQFGKKNLPENLDKFIICQVPAYTEDEESLRRAIDSMARMRYDDKRKLLMIICDGMIIGQGNDRPTPRIVLDILGVPDTVDPEPLSFESLGEGMKQHNMGKVYSGLYEVQGHIVPFMVVSKVGKPSEVSRPGNRGKRDSQMLLMRFLNRIHYNDPMSPLELEMYHQIRNIIGVNPGFYEFILQVDADTVVAHDAATRFVSSFLSDTRLIGVCGETALSNAKTSMVTMIQVYEYYISHNLIKAFESLFGSVTCLPGCFTMYRIRSPETGKPLFVSREVVEAYSEIRVDTLHMKNLLHLGEDRYLTTLLLKNHPKYKTKYIFRAHAWTVAPESFAVFLSQRRRWINSTVHNLIELIPLQQLCGFCCFSMRFIVFVDLLSTIIQPVTVAYIIYLIVWIVRSPDIIPWTSFILLGVIYGLQAFIFIVRRKWEMIGWMVIYILAIPVFSLALPLYSFWHMDDFSWGNTRIITGEKGRKVVISDEGKFDPNSIPKKRWEDYQVELWEAQTSRDDRSEISGVSYGTRAMAAHSDYGFPGAVYAGSRSASQLDIPYQTAGSRMSVAPSEMMSRHMDMEYEDISHLPTDDALLAEIREILRTADLMTVTKKSIKQDLESRFGVNLDAKRPYINSATEAVLSGLL</sequence>
<evidence type="ECO:0000256" key="8">
    <source>
        <dbReference type="ARBA" id="ARBA00022741"/>
    </source>
</evidence>
<evidence type="ECO:0000256" key="5">
    <source>
        <dbReference type="ARBA" id="ARBA00022676"/>
    </source>
</evidence>
<dbReference type="InterPro" id="IPR001199">
    <property type="entry name" value="Cyt_B5-like_heme/steroid-bd"/>
</dbReference>
<dbReference type="Gene3D" id="1.20.120.720">
    <property type="entry name" value="Myosin VI head, motor domain, U50 subdomain"/>
    <property type="match status" value="1"/>
</dbReference>
<dbReference type="Gene3D" id="3.40.850.10">
    <property type="entry name" value="Kinesin motor domain"/>
    <property type="match status" value="1"/>
</dbReference>
<accession>A0A9W9NTK9</accession>
<evidence type="ECO:0000256" key="13">
    <source>
        <dbReference type="ARBA" id="ARBA00023175"/>
    </source>
</evidence>
<dbReference type="InterPro" id="IPR014876">
    <property type="entry name" value="DEK_C"/>
</dbReference>
<dbReference type="EC" id="2.4.1.16" evidence="3"/>
<dbReference type="EMBL" id="JAPQKS010000005">
    <property type="protein sequence ID" value="KAJ5225957.1"/>
    <property type="molecule type" value="Genomic_DNA"/>
</dbReference>
<evidence type="ECO:0000256" key="18">
    <source>
        <dbReference type="ARBA" id="ARBA00046342"/>
    </source>
</evidence>
<evidence type="ECO:0000256" key="12">
    <source>
        <dbReference type="ARBA" id="ARBA00023136"/>
    </source>
</evidence>
<evidence type="ECO:0000256" key="3">
    <source>
        <dbReference type="ARBA" id="ARBA00012543"/>
    </source>
</evidence>
<evidence type="ECO:0000256" key="20">
    <source>
        <dbReference type="PROSITE-ProRule" id="PRU00782"/>
    </source>
</evidence>
<dbReference type="GO" id="GO:0004100">
    <property type="term" value="F:chitin synthase activity"/>
    <property type="evidence" value="ECO:0007669"/>
    <property type="project" value="UniProtKB-EC"/>
</dbReference>
<dbReference type="PROSITE" id="PS50255">
    <property type="entry name" value="CYTOCHROME_B5_2"/>
    <property type="match status" value="1"/>
</dbReference>
<dbReference type="Pfam" id="PF00173">
    <property type="entry name" value="Cyt-b5"/>
    <property type="match status" value="1"/>
</dbReference>
<dbReference type="GO" id="GO:0051286">
    <property type="term" value="C:cell tip"/>
    <property type="evidence" value="ECO:0007669"/>
    <property type="project" value="UniProtKB-SubCell"/>
</dbReference>
<reference evidence="26" key="2">
    <citation type="journal article" date="2023" name="IMA Fungus">
        <title>Comparative genomic study of the Penicillium genus elucidates a diverse pangenome and 15 lateral gene transfer events.</title>
        <authorList>
            <person name="Petersen C."/>
            <person name="Sorensen T."/>
            <person name="Nielsen M.R."/>
            <person name="Sondergaard T.E."/>
            <person name="Sorensen J.L."/>
            <person name="Fitzpatrick D.A."/>
            <person name="Frisvad J.C."/>
            <person name="Nielsen K.L."/>
        </authorList>
    </citation>
    <scope>NUCLEOTIDE SEQUENCE</scope>
    <source>
        <strain evidence="26">IBT 19713</strain>
    </source>
</reference>
<dbReference type="FunFam" id="1.10.10.60:FF:000337">
    <property type="entry name" value="Chitin synthase 8"/>
    <property type="match status" value="1"/>
</dbReference>
<feature type="transmembrane region" description="Helical" evidence="22">
    <location>
        <begin position="833"/>
        <end position="852"/>
    </location>
</feature>
<evidence type="ECO:0000313" key="26">
    <source>
        <dbReference type="EMBL" id="KAJ5225957.1"/>
    </source>
</evidence>
<comment type="caution">
    <text evidence="26">The sequence shown here is derived from an EMBL/GenBank/DDBJ whole genome shotgun (WGS) entry which is preliminary data.</text>
</comment>
<gene>
    <name evidence="26" type="ORF">N7468_007182</name>
</gene>
<dbReference type="GO" id="GO:0005886">
    <property type="term" value="C:plasma membrane"/>
    <property type="evidence" value="ECO:0007669"/>
    <property type="project" value="UniProtKB-SubCell"/>
</dbReference>
<comment type="catalytic activity">
    <reaction evidence="19">
        <text>[(1-&gt;4)-N-acetyl-beta-D-glucosaminyl](n) + UDP-N-acetyl-alpha-D-glucosamine = [(1-&gt;4)-N-acetyl-beta-D-glucosaminyl](n+1) + UDP + H(+)</text>
        <dbReference type="Rhea" id="RHEA:16637"/>
        <dbReference type="Rhea" id="RHEA-COMP:9593"/>
        <dbReference type="Rhea" id="RHEA-COMP:9595"/>
        <dbReference type="ChEBI" id="CHEBI:15378"/>
        <dbReference type="ChEBI" id="CHEBI:17029"/>
        <dbReference type="ChEBI" id="CHEBI:57705"/>
        <dbReference type="ChEBI" id="CHEBI:58223"/>
        <dbReference type="EC" id="2.4.1.16"/>
    </reaction>
    <physiologicalReaction direction="left-to-right" evidence="19">
        <dbReference type="Rhea" id="RHEA:16638"/>
    </physiologicalReaction>
</comment>
<dbReference type="GO" id="GO:0006031">
    <property type="term" value="P:chitin biosynthetic process"/>
    <property type="evidence" value="ECO:0007669"/>
    <property type="project" value="TreeGrafter"/>
</dbReference>
<evidence type="ECO:0000259" key="24">
    <source>
        <dbReference type="PROSITE" id="PS51456"/>
    </source>
</evidence>
<evidence type="ECO:0000256" key="15">
    <source>
        <dbReference type="ARBA" id="ARBA00023203"/>
    </source>
</evidence>
<dbReference type="InterPro" id="IPR027417">
    <property type="entry name" value="P-loop_NTPase"/>
</dbReference>
<keyword evidence="10 22" id="KW-1133">Transmembrane helix</keyword>
<dbReference type="GO" id="GO:0003779">
    <property type="term" value="F:actin binding"/>
    <property type="evidence" value="ECO:0007669"/>
    <property type="project" value="UniProtKB-KW"/>
</dbReference>
<evidence type="ECO:0000313" key="27">
    <source>
        <dbReference type="Proteomes" id="UP001150941"/>
    </source>
</evidence>
<dbReference type="InterPro" id="IPR036400">
    <property type="entry name" value="Cyt_B5-like_heme/steroid_sf"/>
</dbReference>
<keyword evidence="5" id="KW-0328">Glycosyltransferase</keyword>
<keyword evidence="11 20" id="KW-0518">Myosin</keyword>
<dbReference type="SUPFAM" id="SSF53448">
    <property type="entry name" value="Nucleotide-diphospho-sugar transferases"/>
    <property type="match status" value="1"/>
</dbReference>
<evidence type="ECO:0000256" key="6">
    <source>
        <dbReference type="ARBA" id="ARBA00022679"/>
    </source>
</evidence>
<dbReference type="InterPro" id="IPR004835">
    <property type="entry name" value="Chitin_synth"/>
</dbReference>
<dbReference type="FunFam" id="1.20.58.530:FF:000017">
    <property type="entry name" value="Chitin synthase ChsE"/>
    <property type="match status" value="1"/>
</dbReference>
<dbReference type="PROSITE" id="PS51456">
    <property type="entry name" value="MYOSIN_MOTOR"/>
    <property type="match status" value="1"/>
</dbReference>
<evidence type="ECO:0000259" key="23">
    <source>
        <dbReference type="PROSITE" id="PS50255"/>
    </source>
</evidence>
<evidence type="ECO:0000256" key="22">
    <source>
        <dbReference type="SAM" id="Phobius"/>
    </source>
</evidence>
<feature type="domain" description="DEK-C" evidence="25">
    <location>
        <begin position="1747"/>
        <end position="1802"/>
    </location>
</feature>
<dbReference type="GO" id="GO:0030428">
    <property type="term" value="C:cell septum"/>
    <property type="evidence" value="ECO:0007669"/>
    <property type="project" value="UniProtKB-SubCell"/>
</dbReference>
<keyword evidence="8 20" id="KW-0547">Nucleotide-binding</keyword>
<dbReference type="GO" id="GO:0016459">
    <property type="term" value="C:myosin complex"/>
    <property type="evidence" value="ECO:0007669"/>
    <property type="project" value="UniProtKB-KW"/>
</dbReference>
<dbReference type="PROSITE" id="PS51998">
    <property type="entry name" value="DEK_C"/>
    <property type="match status" value="1"/>
</dbReference>
<evidence type="ECO:0000256" key="19">
    <source>
        <dbReference type="ARBA" id="ARBA00049510"/>
    </source>
</evidence>
<evidence type="ECO:0000256" key="7">
    <source>
        <dbReference type="ARBA" id="ARBA00022692"/>
    </source>
</evidence>